<dbReference type="AlphaFoldDB" id="A0A838A8J7"/>
<feature type="compositionally biased region" description="Basic residues" evidence="1">
    <location>
        <begin position="30"/>
        <end position="42"/>
    </location>
</feature>
<gene>
    <name evidence="3" type="ORF">H0B56_05980</name>
</gene>
<dbReference type="InterPro" id="IPR002711">
    <property type="entry name" value="HNH"/>
</dbReference>
<dbReference type="GO" id="GO:0004519">
    <property type="term" value="F:endonuclease activity"/>
    <property type="evidence" value="ECO:0007669"/>
    <property type="project" value="UniProtKB-KW"/>
</dbReference>
<dbReference type="RefSeq" id="WP_180891933.1">
    <property type="nucleotide sequence ID" value="NZ_JACCKD010000002.1"/>
</dbReference>
<dbReference type="Gene3D" id="1.10.30.50">
    <property type="match status" value="1"/>
</dbReference>
<name>A0A838A8J7_9PSEU</name>
<keyword evidence="3" id="KW-0540">Nuclease</keyword>
<feature type="region of interest" description="Disordered" evidence="1">
    <location>
        <begin position="1"/>
        <end position="51"/>
    </location>
</feature>
<dbReference type="Proteomes" id="UP000582974">
    <property type="component" value="Unassembled WGS sequence"/>
</dbReference>
<keyword evidence="3" id="KW-0255">Endonuclease</keyword>
<dbReference type="CDD" id="cd00085">
    <property type="entry name" value="HNHc"/>
    <property type="match status" value="1"/>
</dbReference>
<dbReference type="SMART" id="SM00507">
    <property type="entry name" value="HNHc"/>
    <property type="match status" value="1"/>
</dbReference>
<organism evidence="3 4">
    <name type="scientific">Haloechinothrix aidingensis</name>
    <dbReference type="NCBI Taxonomy" id="2752311"/>
    <lineage>
        <taxon>Bacteria</taxon>
        <taxon>Bacillati</taxon>
        <taxon>Actinomycetota</taxon>
        <taxon>Actinomycetes</taxon>
        <taxon>Pseudonocardiales</taxon>
        <taxon>Pseudonocardiaceae</taxon>
        <taxon>Haloechinothrix</taxon>
    </lineage>
</organism>
<comment type="caution">
    <text evidence="3">The sequence shown here is derived from an EMBL/GenBank/DDBJ whole genome shotgun (WGS) entry which is preliminary data.</text>
</comment>
<keyword evidence="3" id="KW-0378">Hydrolase</keyword>
<dbReference type="InterPro" id="IPR003615">
    <property type="entry name" value="HNH_nuc"/>
</dbReference>
<reference evidence="3 4" key="1">
    <citation type="submission" date="2020-07" db="EMBL/GenBank/DDBJ databases">
        <title>Genome of Haloechinothrix sp.</title>
        <authorList>
            <person name="Tang S.-K."/>
            <person name="Yang L."/>
            <person name="Zhu W.-Y."/>
        </authorList>
    </citation>
    <scope>NUCLEOTIDE SEQUENCE [LARGE SCALE GENOMIC DNA]</scope>
    <source>
        <strain evidence="3 4">YIM 98757</strain>
    </source>
</reference>
<dbReference type="GO" id="GO:0008270">
    <property type="term" value="F:zinc ion binding"/>
    <property type="evidence" value="ECO:0007669"/>
    <property type="project" value="InterPro"/>
</dbReference>
<evidence type="ECO:0000313" key="3">
    <source>
        <dbReference type="EMBL" id="MBA0125087.1"/>
    </source>
</evidence>
<dbReference type="Pfam" id="PF01844">
    <property type="entry name" value="HNH"/>
    <property type="match status" value="1"/>
</dbReference>
<keyword evidence="4" id="KW-1185">Reference proteome</keyword>
<feature type="domain" description="HNH nuclease" evidence="2">
    <location>
        <begin position="52"/>
        <end position="112"/>
    </location>
</feature>
<evidence type="ECO:0000313" key="4">
    <source>
        <dbReference type="Proteomes" id="UP000582974"/>
    </source>
</evidence>
<evidence type="ECO:0000259" key="2">
    <source>
        <dbReference type="SMART" id="SM00507"/>
    </source>
</evidence>
<protein>
    <submittedName>
        <fullName evidence="3">HNH endonuclease</fullName>
    </submittedName>
</protein>
<dbReference type="EMBL" id="JACCKD010000002">
    <property type="protein sequence ID" value="MBA0125087.1"/>
    <property type="molecule type" value="Genomic_DNA"/>
</dbReference>
<accession>A0A838A8J7</accession>
<evidence type="ECO:0000256" key="1">
    <source>
        <dbReference type="SAM" id="MobiDB-lite"/>
    </source>
</evidence>
<proteinExistence type="predicted"/>
<sequence>MDETHQFFPEPAPSDVNPFPEPKTSERSRAVKRKQDRRRRERIRANGPQDDCTFDEIAERDHWTCALCGEPVERQYNAPDPRTASLDHIKDVALGGTDTRDNVRLTHLFCNQDKRLPSSIEGRQSLRALLESRYPDVDFSRITDLPERTTEETRDDARRRYKKKIANLEH</sequence>
<dbReference type="GO" id="GO:0003676">
    <property type="term" value="F:nucleic acid binding"/>
    <property type="evidence" value="ECO:0007669"/>
    <property type="project" value="InterPro"/>
</dbReference>